<dbReference type="GO" id="GO:0016887">
    <property type="term" value="F:ATP hydrolysis activity"/>
    <property type="evidence" value="ECO:0007669"/>
    <property type="project" value="InterPro"/>
</dbReference>
<dbReference type="RefSeq" id="XP_007869594.1">
    <property type="nucleotide sequence ID" value="XM_007871403.1"/>
</dbReference>
<dbReference type="InterPro" id="IPR039421">
    <property type="entry name" value="Type_1_exporter"/>
</dbReference>
<dbReference type="Proteomes" id="UP000030669">
    <property type="component" value="Unassembled WGS sequence"/>
</dbReference>
<evidence type="ECO:0000259" key="1">
    <source>
        <dbReference type="Pfam" id="PF00005"/>
    </source>
</evidence>
<dbReference type="HOGENOM" id="CLU_000604_61_8_1"/>
<keyword evidence="2" id="KW-0378">Hydrolase</keyword>
<dbReference type="GeneID" id="19306562"/>
<dbReference type="EMBL" id="KB469309">
    <property type="protein sequence ID" value="EPQ51757.1"/>
    <property type="molecule type" value="Genomic_DNA"/>
</dbReference>
<dbReference type="PANTHER" id="PTHR43394">
    <property type="entry name" value="ATP-DEPENDENT PERMEASE MDL1, MITOCHONDRIAL"/>
    <property type="match status" value="1"/>
</dbReference>
<reference evidence="2 3" key="1">
    <citation type="journal article" date="2012" name="Science">
        <title>The Paleozoic origin of enzymatic lignin decomposition reconstructed from 31 fungal genomes.</title>
        <authorList>
            <person name="Floudas D."/>
            <person name="Binder M."/>
            <person name="Riley R."/>
            <person name="Barry K."/>
            <person name="Blanchette R.A."/>
            <person name="Henrissat B."/>
            <person name="Martinez A.T."/>
            <person name="Otillar R."/>
            <person name="Spatafora J.W."/>
            <person name="Yadav J.S."/>
            <person name="Aerts A."/>
            <person name="Benoit I."/>
            <person name="Boyd A."/>
            <person name="Carlson A."/>
            <person name="Copeland A."/>
            <person name="Coutinho P.M."/>
            <person name="de Vries R.P."/>
            <person name="Ferreira P."/>
            <person name="Findley K."/>
            <person name="Foster B."/>
            <person name="Gaskell J."/>
            <person name="Glotzer D."/>
            <person name="Gorecki P."/>
            <person name="Heitman J."/>
            <person name="Hesse C."/>
            <person name="Hori C."/>
            <person name="Igarashi K."/>
            <person name="Jurgens J.A."/>
            <person name="Kallen N."/>
            <person name="Kersten P."/>
            <person name="Kohler A."/>
            <person name="Kuees U."/>
            <person name="Kumar T.K.A."/>
            <person name="Kuo A."/>
            <person name="LaButti K."/>
            <person name="Larrondo L.F."/>
            <person name="Lindquist E."/>
            <person name="Ling A."/>
            <person name="Lombard V."/>
            <person name="Lucas S."/>
            <person name="Lundell T."/>
            <person name="Martin R."/>
            <person name="McLaughlin D.J."/>
            <person name="Morgenstern I."/>
            <person name="Morin E."/>
            <person name="Murat C."/>
            <person name="Nagy L.G."/>
            <person name="Nolan M."/>
            <person name="Ohm R.A."/>
            <person name="Patyshakuliyeva A."/>
            <person name="Rokas A."/>
            <person name="Ruiz-Duenas F.J."/>
            <person name="Sabat G."/>
            <person name="Salamov A."/>
            <person name="Samejima M."/>
            <person name="Schmutz J."/>
            <person name="Slot J.C."/>
            <person name="St John F."/>
            <person name="Stenlid J."/>
            <person name="Sun H."/>
            <person name="Sun S."/>
            <person name="Syed K."/>
            <person name="Tsang A."/>
            <person name="Wiebenga A."/>
            <person name="Young D."/>
            <person name="Pisabarro A."/>
            <person name="Eastwood D.C."/>
            <person name="Martin F."/>
            <person name="Cullen D."/>
            <person name="Grigoriev I.V."/>
            <person name="Hibbett D.S."/>
        </authorList>
    </citation>
    <scope>NUCLEOTIDE SEQUENCE [LARGE SCALE GENOMIC DNA]</scope>
    <source>
        <strain evidence="2 3">ATCC 11539</strain>
    </source>
</reference>
<dbReference type="InterPro" id="IPR027417">
    <property type="entry name" value="P-loop_NTPase"/>
</dbReference>
<dbReference type="OrthoDB" id="6500128at2759"/>
<evidence type="ECO:0000313" key="3">
    <source>
        <dbReference type="Proteomes" id="UP000030669"/>
    </source>
</evidence>
<dbReference type="Gene3D" id="3.40.50.300">
    <property type="entry name" value="P-loop containing nucleotide triphosphate hydrolases"/>
    <property type="match status" value="1"/>
</dbReference>
<sequence>ITLDTQVASAGQNLSIGQRQIVALARAIIRRSKLLILDDVVRLIFHSLADCNMEEVIQSSLRIKLGSDVTVITIAYRPQTIMDSDTIIVLDAGRIVETGPPSLLFRKDEGMFRALVDESHNAALCEMVGRSGDRQ</sequence>
<dbReference type="SUPFAM" id="SSF52540">
    <property type="entry name" value="P-loop containing nucleoside triphosphate hydrolases"/>
    <property type="match status" value="1"/>
</dbReference>
<dbReference type="KEGG" id="gtr:GLOTRDRAFT_48329"/>
<organism evidence="2 3">
    <name type="scientific">Gloeophyllum trabeum (strain ATCC 11539 / FP-39264 / Madison 617)</name>
    <name type="common">Brown rot fungus</name>
    <dbReference type="NCBI Taxonomy" id="670483"/>
    <lineage>
        <taxon>Eukaryota</taxon>
        <taxon>Fungi</taxon>
        <taxon>Dikarya</taxon>
        <taxon>Basidiomycota</taxon>
        <taxon>Agaricomycotina</taxon>
        <taxon>Agaricomycetes</taxon>
        <taxon>Gloeophyllales</taxon>
        <taxon>Gloeophyllaceae</taxon>
        <taxon>Gloeophyllum</taxon>
    </lineage>
</organism>
<dbReference type="Pfam" id="PF00005">
    <property type="entry name" value="ABC_tran"/>
    <property type="match status" value="1"/>
</dbReference>
<dbReference type="GO" id="GO:0015421">
    <property type="term" value="F:ABC-type oligopeptide transporter activity"/>
    <property type="evidence" value="ECO:0007669"/>
    <property type="project" value="TreeGrafter"/>
</dbReference>
<dbReference type="eggNOG" id="KOG0054">
    <property type="taxonomic scope" value="Eukaryota"/>
</dbReference>
<dbReference type="OMA" id="HEMCEDA"/>
<accession>S7PWJ9</accession>
<dbReference type="PANTHER" id="PTHR43394:SF1">
    <property type="entry name" value="ATP-BINDING CASSETTE SUB-FAMILY B MEMBER 10, MITOCHONDRIAL"/>
    <property type="match status" value="1"/>
</dbReference>
<dbReference type="GO" id="GO:0005524">
    <property type="term" value="F:ATP binding"/>
    <property type="evidence" value="ECO:0007669"/>
    <property type="project" value="InterPro"/>
</dbReference>
<keyword evidence="3" id="KW-1185">Reference proteome</keyword>
<dbReference type="AlphaFoldDB" id="S7PWJ9"/>
<dbReference type="InterPro" id="IPR003439">
    <property type="entry name" value="ABC_transporter-like_ATP-bd"/>
</dbReference>
<feature type="non-terminal residue" evidence="2">
    <location>
        <position position="1"/>
    </location>
</feature>
<name>S7PWJ9_GLOTA</name>
<gene>
    <name evidence="2" type="ORF">GLOTRDRAFT_48329</name>
</gene>
<protein>
    <submittedName>
        <fullName evidence="2">p-loop containing nucleoside triphosphate hydrolase protein</fullName>
    </submittedName>
</protein>
<feature type="domain" description="ABC transporter" evidence="1">
    <location>
        <begin position="4"/>
        <end position="39"/>
    </location>
</feature>
<evidence type="ECO:0000313" key="2">
    <source>
        <dbReference type="EMBL" id="EPQ51757.1"/>
    </source>
</evidence>
<proteinExistence type="predicted"/>